<evidence type="ECO:0000313" key="2">
    <source>
        <dbReference type="EMBL" id="KAK9117804.1"/>
    </source>
</evidence>
<dbReference type="PANTHER" id="PTHR13379">
    <property type="entry name" value="UNCHARACTERIZED DUF1308"/>
    <property type="match status" value="1"/>
</dbReference>
<protein>
    <recommendedName>
        <fullName evidence="1">DUF1308 domain-containing protein</fullName>
    </recommendedName>
</protein>
<dbReference type="InterPro" id="IPR010733">
    <property type="entry name" value="DUF1308"/>
</dbReference>
<accession>A0AAP0NTQ4</accession>
<dbReference type="AlphaFoldDB" id="A0AAP0NTQ4"/>
<dbReference type="PANTHER" id="PTHR13379:SF0">
    <property type="entry name" value="UPF0415 PROTEIN C7ORF25"/>
    <property type="match status" value="1"/>
</dbReference>
<gene>
    <name evidence="2" type="ORF">Scep_015897</name>
</gene>
<name>A0AAP0NTQ4_9MAGN</name>
<sequence length="422" mass="45889">MMKVEEAERRCRAALDVVHSNITDSSSSSSCNRTLLRLINSELKFLSTTSTSTSSPAIISSNIGYLESLLHILQQPLITGVSRISKSLPCSNGVHVDIVCTLNKSPVWILVSARNPNYISWSPSSSHKNKGLRRRVDQVMEAARSASTLKPASLILFFSNGLDDTVSSKLQLEFGASQLELGDGWVHVNLMRSYAKASRAFQIKVDACAPDGLRLLHVEDHTADHQLAFAGNDFCSLMSTMRLGSLEIVGEDLINFDTTALIALVSGISNGGADNLIAAPESELRARFKCNYDFVIAQAMSELQNPMFEELRSVISHKIGIVCESVVHEFKELVAMCGGPNERSRADQLLKKLVVVPDNPSARMSGLPTTRKIAMKNKVVFGTGDCWSAPTLTANAGFVRAIAQTGMSLLTIQHRPRALTGD</sequence>
<proteinExistence type="predicted"/>
<comment type="caution">
    <text evidence="2">The sequence shown here is derived from an EMBL/GenBank/DDBJ whole genome shotgun (WGS) entry which is preliminary data.</text>
</comment>
<dbReference type="Proteomes" id="UP001419268">
    <property type="component" value="Unassembled WGS sequence"/>
</dbReference>
<feature type="domain" description="DUF1308" evidence="1">
    <location>
        <begin position="254"/>
        <end position="420"/>
    </location>
</feature>
<dbReference type="EMBL" id="JBBNAG010000007">
    <property type="protein sequence ID" value="KAK9117804.1"/>
    <property type="molecule type" value="Genomic_DNA"/>
</dbReference>
<organism evidence="2 3">
    <name type="scientific">Stephania cephalantha</name>
    <dbReference type="NCBI Taxonomy" id="152367"/>
    <lineage>
        <taxon>Eukaryota</taxon>
        <taxon>Viridiplantae</taxon>
        <taxon>Streptophyta</taxon>
        <taxon>Embryophyta</taxon>
        <taxon>Tracheophyta</taxon>
        <taxon>Spermatophyta</taxon>
        <taxon>Magnoliopsida</taxon>
        <taxon>Ranunculales</taxon>
        <taxon>Menispermaceae</taxon>
        <taxon>Menispermoideae</taxon>
        <taxon>Cissampelideae</taxon>
        <taxon>Stephania</taxon>
    </lineage>
</organism>
<keyword evidence="3" id="KW-1185">Reference proteome</keyword>
<dbReference type="Pfam" id="PF07000">
    <property type="entry name" value="DUF1308"/>
    <property type="match status" value="1"/>
</dbReference>
<evidence type="ECO:0000259" key="1">
    <source>
        <dbReference type="Pfam" id="PF07000"/>
    </source>
</evidence>
<reference evidence="2 3" key="1">
    <citation type="submission" date="2024-01" db="EMBL/GenBank/DDBJ databases">
        <title>Genome assemblies of Stephania.</title>
        <authorList>
            <person name="Yang L."/>
        </authorList>
    </citation>
    <scope>NUCLEOTIDE SEQUENCE [LARGE SCALE GENOMIC DNA]</scope>
    <source>
        <strain evidence="2">JXDWG</strain>
        <tissue evidence="2">Leaf</tissue>
    </source>
</reference>
<evidence type="ECO:0000313" key="3">
    <source>
        <dbReference type="Proteomes" id="UP001419268"/>
    </source>
</evidence>